<dbReference type="EMBL" id="SOCQ01000001">
    <property type="protein sequence ID" value="TDV53004.1"/>
    <property type="molecule type" value="Genomic_DNA"/>
</dbReference>
<accession>A0A4R7VT76</accession>
<dbReference type="Proteomes" id="UP000295804">
    <property type="component" value="Unassembled WGS sequence"/>
</dbReference>
<proteinExistence type="predicted"/>
<dbReference type="AlphaFoldDB" id="A0A4R7VT76"/>
<evidence type="ECO:0000313" key="2">
    <source>
        <dbReference type="Proteomes" id="UP000295804"/>
    </source>
</evidence>
<name>A0A4R7VT76_9PSED</name>
<comment type="caution">
    <text evidence="1">The sequence shown here is derived from an EMBL/GenBank/DDBJ whole genome shotgun (WGS) entry which is preliminary data.</text>
</comment>
<gene>
    <name evidence="1" type="ORF">EDF87_10169</name>
</gene>
<evidence type="ECO:0000313" key="1">
    <source>
        <dbReference type="EMBL" id="TDV53004.1"/>
    </source>
</evidence>
<organism evidence="1 2">
    <name type="scientific">Pseudomonas helmanticensis</name>
    <dbReference type="NCBI Taxonomy" id="1471381"/>
    <lineage>
        <taxon>Bacteria</taxon>
        <taxon>Pseudomonadati</taxon>
        <taxon>Pseudomonadota</taxon>
        <taxon>Gammaproteobacteria</taxon>
        <taxon>Pseudomonadales</taxon>
        <taxon>Pseudomonadaceae</taxon>
        <taxon>Pseudomonas</taxon>
    </lineage>
</organism>
<reference evidence="1 2" key="1">
    <citation type="submission" date="2019-03" db="EMBL/GenBank/DDBJ databases">
        <title>Genomic analyses of the natural microbiome of Caenorhabditis elegans.</title>
        <authorList>
            <person name="Samuel B."/>
        </authorList>
    </citation>
    <scope>NUCLEOTIDE SEQUENCE [LARGE SCALE GENOMIC DNA]</scope>
    <source>
        <strain evidence="1 2">BIGb0525</strain>
    </source>
</reference>
<protein>
    <submittedName>
        <fullName evidence="1">Uncharacterized protein</fullName>
    </submittedName>
</protein>
<sequence length="79" mass="9217">MMGCEWFVIEQFHSPGEYERFWVWINHQVDGGAAERVPVTDSFAGLGFDEFWYKCTDSAVVWRLVAPDPPFRGYWAPLD</sequence>
<dbReference type="RefSeq" id="WP_134173656.1">
    <property type="nucleotide sequence ID" value="NZ_SOCQ01000001.1"/>
</dbReference>